<dbReference type="EMBL" id="JAANER010000003">
    <property type="protein sequence ID" value="KAG9192584.1"/>
    <property type="molecule type" value="Genomic_DNA"/>
</dbReference>
<dbReference type="AlphaFoldDB" id="A0AAD4IDN6"/>
<protein>
    <recommendedName>
        <fullName evidence="3">Heterokaryon incompatibility domain-containing protein</fullName>
    </recommendedName>
</protein>
<dbReference type="PANTHER" id="PTHR24148:SF73">
    <property type="entry name" value="HET DOMAIN PROTEIN (AFU_ORTHOLOGUE AFUA_8G01020)"/>
    <property type="match status" value="1"/>
</dbReference>
<proteinExistence type="predicted"/>
<dbReference type="InterPro" id="IPR052895">
    <property type="entry name" value="HetReg/Transcr_Mod"/>
</dbReference>
<dbReference type="Proteomes" id="UP001199106">
    <property type="component" value="Unassembled WGS sequence"/>
</dbReference>
<evidence type="ECO:0008006" key="3">
    <source>
        <dbReference type="Google" id="ProtNLM"/>
    </source>
</evidence>
<accession>A0AAD4IDN6</accession>
<dbReference type="PANTHER" id="PTHR24148">
    <property type="entry name" value="ANKYRIN REPEAT DOMAIN-CONTAINING PROTEIN 39 HOMOLOG-RELATED"/>
    <property type="match status" value="1"/>
</dbReference>
<comment type="caution">
    <text evidence="1">The sequence shown here is derived from an EMBL/GenBank/DDBJ whole genome shotgun (WGS) entry which is preliminary data.</text>
</comment>
<sequence>MKTAWCGGCEIRNPTNTLFKASTASPYSTILNDLNEKILSNENNHKFKILESPYNERLLRTNKIRLLNVEHGVGTLRLHITSHKLRDDLDYDAISYVWGAKGTSTNVSLNTLNEENQPSFAGALDDQSVPHASRKYISSENYGDILRTRGHILDAISEVVEDANLVGRFDYMDSNDVSSRCLQNPVHAANVDHYTRSLHLACHTVYRTRDDIDTIPAEYLMALLCDTRVSRDATTAYKHAWSVFTDEEHHNFERVPTERRPQAIRFYDRLIELTGHSFFSTTGGRFGIATPGCKPGDKVCAFYGELPLHTLRWLEHEKNLGVIHGDEPAEFCGVAFIPHLMKPHEKEAARLGPDETFVIG</sequence>
<evidence type="ECO:0000313" key="2">
    <source>
        <dbReference type="Proteomes" id="UP001199106"/>
    </source>
</evidence>
<gene>
    <name evidence="1" type="ORF">G6011_11318</name>
</gene>
<reference evidence="1" key="1">
    <citation type="submission" date="2021-07" db="EMBL/GenBank/DDBJ databases">
        <title>Genome Resource of American Ginseng Black Spot Pathogen Alternaria panax.</title>
        <authorList>
            <person name="Qiu C."/>
            <person name="Wang W."/>
            <person name="Liu Z."/>
        </authorList>
    </citation>
    <scope>NUCLEOTIDE SEQUENCE</scope>
    <source>
        <strain evidence="1">BNCC115425</strain>
    </source>
</reference>
<organism evidence="1 2">
    <name type="scientific">Alternaria panax</name>
    <dbReference type="NCBI Taxonomy" id="48097"/>
    <lineage>
        <taxon>Eukaryota</taxon>
        <taxon>Fungi</taxon>
        <taxon>Dikarya</taxon>
        <taxon>Ascomycota</taxon>
        <taxon>Pezizomycotina</taxon>
        <taxon>Dothideomycetes</taxon>
        <taxon>Pleosporomycetidae</taxon>
        <taxon>Pleosporales</taxon>
        <taxon>Pleosporineae</taxon>
        <taxon>Pleosporaceae</taxon>
        <taxon>Alternaria</taxon>
        <taxon>Alternaria sect. Panax</taxon>
    </lineage>
</organism>
<evidence type="ECO:0000313" key="1">
    <source>
        <dbReference type="EMBL" id="KAG9192584.1"/>
    </source>
</evidence>
<name>A0AAD4IDN6_9PLEO</name>
<keyword evidence="2" id="KW-1185">Reference proteome</keyword>